<comment type="caution">
    <text evidence="1">The sequence shown here is derived from an EMBL/GenBank/DDBJ whole genome shotgun (WGS) entry which is preliminary data.</text>
</comment>
<gene>
    <name evidence="1" type="ORF">LPJ66_009212</name>
</gene>
<sequence>MRQPAARSLQEAVDYRDIDAEDTCDEETELNRMISTIGFGRYHRRVLALCGLGWMADNMWMQCVACILPRVQRHFDISNAGIGIMSSSMFLGLMCGSGVGGNMPVDGAIFLEFVPREKRHLLTMLSVFFSIGSALTAAAALAILPAFSCPDG</sequence>
<keyword evidence="2" id="KW-1185">Reference proteome</keyword>
<name>A0ACC1I3X4_9FUNG</name>
<feature type="non-terminal residue" evidence="1">
    <location>
        <position position="152"/>
    </location>
</feature>
<dbReference type="Proteomes" id="UP001150581">
    <property type="component" value="Unassembled WGS sequence"/>
</dbReference>
<proteinExistence type="predicted"/>
<organism evidence="1 2">
    <name type="scientific">Kickxella alabastrina</name>
    <dbReference type="NCBI Taxonomy" id="61397"/>
    <lineage>
        <taxon>Eukaryota</taxon>
        <taxon>Fungi</taxon>
        <taxon>Fungi incertae sedis</taxon>
        <taxon>Zoopagomycota</taxon>
        <taxon>Kickxellomycotina</taxon>
        <taxon>Kickxellomycetes</taxon>
        <taxon>Kickxellales</taxon>
        <taxon>Kickxellaceae</taxon>
        <taxon>Kickxella</taxon>
    </lineage>
</organism>
<dbReference type="EMBL" id="JANBPG010002041">
    <property type="protein sequence ID" value="KAJ1887259.1"/>
    <property type="molecule type" value="Genomic_DNA"/>
</dbReference>
<protein>
    <submittedName>
        <fullName evidence="1">Uncharacterized protein</fullName>
    </submittedName>
</protein>
<evidence type="ECO:0000313" key="2">
    <source>
        <dbReference type="Proteomes" id="UP001150581"/>
    </source>
</evidence>
<reference evidence="1" key="1">
    <citation type="submission" date="2022-07" db="EMBL/GenBank/DDBJ databases">
        <title>Phylogenomic reconstructions and comparative analyses of Kickxellomycotina fungi.</title>
        <authorList>
            <person name="Reynolds N.K."/>
            <person name="Stajich J.E."/>
            <person name="Barry K."/>
            <person name="Grigoriev I.V."/>
            <person name="Crous P."/>
            <person name="Smith M.E."/>
        </authorList>
    </citation>
    <scope>NUCLEOTIDE SEQUENCE</scope>
    <source>
        <strain evidence="1">Benny 63K</strain>
    </source>
</reference>
<evidence type="ECO:0000313" key="1">
    <source>
        <dbReference type="EMBL" id="KAJ1887259.1"/>
    </source>
</evidence>
<accession>A0ACC1I3X4</accession>